<keyword evidence="3" id="KW-1185">Reference proteome</keyword>
<name>A0ABY7D5K9_9BASI</name>
<evidence type="ECO:0000256" key="1">
    <source>
        <dbReference type="SAM" id="MobiDB-lite"/>
    </source>
</evidence>
<organism evidence="2 3">
    <name type="scientific">Puccinia triticina</name>
    <dbReference type="NCBI Taxonomy" id="208348"/>
    <lineage>
        <taxon>Eukaryota</taxon>
        <taxon>Fungi</taxon>
        <taxon>Dikarya</taxon>
        <taxon>Basidiomycota</taxon>
        <taxon>Pucciniomycotina</taxon>
        <taxon>Pucciniomycetes</taxon>
        <taxon>Pucciniales</taxon>
        <taxon>Pucciniaceae</taxon>
        <taxon>Puccinia</taxon>
    </lineage>
</organism>
<dbReference type="EMBL" id="CP110434">
    <property type="protein sequence ID" value="WAQ91562.1"/>
    <property type="molecule type" value="Genomic_DNA"/>
</dbReference>
<evidence type="ECO:0000313" key="2">
    <source>
        <dbReference type="EMBL" id="WAQ91562.1"/>
    </source>
</evidence>
<gene>
    <name evidence="2" type="ORF">PtA15_14A446</name>
</gene>
<proteinExistence type="predicted"/>
<feature type="region of interest" description="Disordered" evidence="1">
    <location>
        <begin position="201"/>
        <end position="223"/>
    </location>
</feature>
<sequence>MALFQNSPDISLPPYAPPMVKTAASGTPIPLPSHEPSLNSEGFRVLGLGPPVVFECAISFTIYFSEKTRRNTTNWVPVCPISDLSVTFNSHDNLSWANFRNLIAEECNRDYNHLGKTIVEGTTSLPATMTWTAYILKNKKFPKMNPHPLFDDVSFNQWTQEICSSKQAKGGVIIQMDNPKNKIMRACKEDLLAKTMKRIEARQRGPSTSRSLKTMGDSDEVDSSDVEFDDLDIHVDQIYTKYGMNSDYNRIHPVYLDPTNPN</sequence>
<reference evidence="2" key="1">
    <citation type="submission" date="2022-10" db="EMBL/GenBank/DDBJ databases">
        <title>Puccinia triticina Genome sequencing and assembly.</title>
        <authorList>
            <person name="Li C."/>
        </authorList>
    </citation>
    <scope>NUCLEOTIDE SEQUENCE</scope>
    <source>
        <strain evidence="2">Pt15</strain>
    </source>
</reference>
<evidence type="ECO:0000313" key="3">
    <source>
        <dbReference type="Proteomes" id="UP001164743"/>
    </source>
</evidence>
<dbReference type="Proteomes" id="UP001164743">
    <property type="component" value="Chromosome 14A"/>
</dbReference>
<dbReference type="GeneID" id="77804058"/>
<accession>A0ABY7D5K9</accession>
<protein>
    <submittedName>
        <fullName evidence="2">Uncharacterized protein</fullName>
    </submittedName>
</protein>
<dbReference type="RefSeq" id="XP_053027117.1">
    <property type="nucleotide sequence ID" value="XM_053163163.1"/>
</dbReference>